<keyword evidence="2" id="KW-0472">Membrane</keyword>
<dbReference type="Proteomes" id="UP000596742">
    <property type="component" value="Unassembled WGS sequence"/>
</dbReference>
<accession>A0A8B6FS20</accession>
<dbReference type="EMBL" id="UYJE01007337">
    <property type="protein sequence ID" value="VDI53820.1"/>
    <property type="molecule type" value="Genomic_DNA"/>
</dbReference>
<sequence length="479" mass="54754">MSEDSVMEGSNQGSNPGDVENNRNVNVNKKAYSLIISTFDEFYDQVKQKKIGKFAHFKVERKRGCCSYSHHFMLLEILKIPEIHEKEKNPIQVVIGHYTSSIEICTNDSNFGIGKFVCEIKEIKKDETCDPFDFDSGFAQVINESFELDTYKMQERLCEQLGEREYDFRHNNCEHAINFIISGNRQSDEAKDKSCCADFCTASIGEFKEVGLKVALIIAFVSSLAGSLIRYSYVSLIVAGTIFYKSHEGMNGTCSSPKWLFVPIGKNVITHAKQVLKHHIPILKLFDDQSGKQIIEDIESTFDEAYICKIAYDLASDAILKTIYFSVMVSLSFETIFFVIKLRCSFFPLRKRLGWKRDIFMRKIVVRFSAGYSSIFVGIFCGFLGQAYIAPPALYFFLLNLVSSFFSRYILSLFFGMMYDCCFEHCKCCECCKSSCSSCIRVLLCRKENPRSEYEAFEDETANTCKKLKTKANETDKDI</sequence>
<feature type="transmembrane region" description="Helical" evidence="2">
    <location>
        <begin position="323"/>
        <end position="343"/>
    </location>
</feature>
<feature type="region of interest" description="Disordered" evidence="1">
    <location>
        <begin position="1"/>
        <end position="23"/>
    </location>
</feature>
<name>A0A8B6FS20_MYTGA</name>
<proteinExistence type="predicted"/>
<protein>
    <recommendedName>
        <fullName evidence="5">LRAT domain-containing protein</fullName>
    </recommendedName>
</protein>
<keyword evidence="2" id="KW-0812">Transmembrane</keyword>
<dbReference type="OrthoDB" id="6200346at2759"/>
<dbReference type="AlphaFoldDB" id="A0A8B6FS20"/>
<organism evidence="3 4">
    <name type="scientific">Mytilus galloprovincialis</name>
    <name type="common">Mediterranean mussel</name>
    <dbReference type="NCBI Taxonomy" id="29158"/>
    <lineage>
        <taxon>Eukaryota</taxon>
        <taxon>Metazoa</taxon>
        <taxon>Spiralia</taxon>
        <taxon>Lophotrochozoa</taxon>
        <taxon>Mollusca</taxon>
        <taxon>Bivalvia</taxon>
        <taxon>Autobranchia</taxon>
        <taxon>Pteriomorphia</taxon>
        <taxon>Mytilida</taxon>
        <taxon>Mytiloidea</taxon>
        <taxon>Mytilidae</taxon>
        <taxon>Mytilinae</taxon>
        <taxon>Mytilus</taxon>
    </lineage>
</organism>
<evidence type="ECO:0000256" key="2">
    <source>
        <dbReference type="SAM" id="Phobius"/>
    </source>
</evidence>
<feature type="transmembrane region" description="Helical" evidence="2">
    <location>
        <begin position="364"/>
        <end position="387"/>
    </location>
</feature>
<evidence type="ECO:0000256" key="1">
    <source>
        <dbReference type="SAM" id="MobiDB-lite"/>
    </source>
</evidence>
<keyword evidence="2" id="KW-1133">Transmembrane helix</keyword>
<gene>
    <name evidence="3" type="ORF">MGAL_10B081855</name>
</gene>
<evidence type="ECO:0000313" key="4">
    <source>
        <dbReference type="Proteomes" id="UP000596742"/>
    </source>
</evidence>
<comment type="caution">
    <text evidence="3">The sequence shown here is derived from an EMBL/GenBank/DDBJ whole genome shotgun (WGS) entry which is preliminary data.</text>
</comment>
<feature type="transmembrane region" description="Helical" evidence="2">
    <location>
        <begin position="393"/>
        <end position="411"/>
    </location>
</feature>
<keyword evidence="4" id="KW-1185">Reference proteome</keyword>
<evidence type="ECO:0008006" key="5">
    <source>
        <dbReference type="Google" id="ProtNLM"/>
    </source>
</evidence>
<evidence type="ECO:0000313" key="3">
    <source>
        <dbReference type="EMBL" id="VDI53820.1"/>
    </source>
</evidence>
<reference evidence="3" key="1">
    <citation type="submission" date="2018-11" db="EMBL/GenBank/DDBJ databases">
        <authorList>
            <person name="Alioto T."/>
            <person name="Alioto T."/>
        </authorList>
    </citation>
    <scope>NUCLEOTIDE SEQUENCE</scope>
</reference>
<dbReference type="Gene3D" id="3.90.1720.10">
    <property type="entry name" value="endopeptidase domain like (from Nostoc punctiforme)"/>
    <property type="match status" value="1"/>
</dbReference>